<accession>S2JR76</accession>
<keyword evidence="1 3" id="KW-0963">Cytoplasm</keyword>
<dbReference type="HAMAP" id="MF_03054">
    <property type="entry name" value="CTU2"/>
    <property type="match status" value="1"/>
</dbReference>
<evidence type="ECO:0000256" key="1">
    <source>
        <dbReference type="ARBA" id="ARBA00022490"/>
    </source>
</evidence>
<dbReference type="OrthoDB" id="25129at2759"/>
<dbReference type="GO" id="GO:0032447">
    <property type="term" value="P:protein urmylation"/>
    <property type="evidence" value="ECO:0007669"/>
    <property type="project" value="UniProtKB-UniRule"/>
</dbReference>
<comment type="function">
    <text evidence="3">Plays a central role in 2-thiolation of mcm(5)S(2)U at tRNA wobble positions of tRNA(Lys), tRNA(Glu) and tRNA(Gln). May act by forming a heterodimer with NCS6 that ligates sulfur from thiocarboxylated URM1 onto the uridine of tRNAs at wobble position. Prior mcm(5) tRNA modification by the elongator complex is required for 2-thiolation. May also be involved in protein urmylation.</text>
</comment>
<dbReference type="Pfam" id="PF10288">
    <property type="entry name" value="CTU2"/>
    <property type="match status" value="1"/>
</dbReference>
<keyword evidence="5" id="KW-1185">Reference proteome</keyword>
<proteinExistence type="inferred from homology"/>
<dbReference type="PANTHER" id="PTHR20882:SF14">
    <property type="entry name" value="CYTOPLASMIC TRNA 2-THIOLATION PROTEIN 2"/>
    <property type="match status" value="1"/>
</dbReference>
<comment type="similarity">
    <text evidence="3">Belongs to the CTU2/NCS2 family.</text>
</comment>
<dbReference type="VEuPathDB" id="FungiDB:HMPREF1544_00490"/>
<dbReference type="STRING" id="1220926.S2JR76"/>
<evidence type="ECO:0000256" key="2">
    <source>
        <dbReference type="ARBA" id="ARBA00022694"/>
    </source>
</evidence>
<gene>
    <name evidence="3" type="primary">NCS2</name>
    <name evidence="3" type="synonym">CTU2</name>
    <name evidence="4" type="ORF">HMPREF1544_00490</name>
</gene>
<evidence type="ECO:0000256" key="3">
    <source>
        <dbReference type="HAMAP-Rule" id="MF_03054"/>
    </source>
</evidence>
<evidence type="ECO:0000313" key="4">
    <source>
        <dbReference type="EMBL" id="EPB92761.1"/>
    </source>
</evidence>
<organism evidence="4 5">
    <name type="scientific">Mucor circinelloides f. circinelloides (strain 1006PhL)</name>
    <name type="common">Mucormycosis agent</name>
    <name type="synonym">Calyptromyces circinelloides</name>
    <dbReference type="NCBI Taxonomy" id="1220926"/>
    <lineage>
        <taxon>Eukaryota</taxon>
        <taxon>Fungi</taxon>
        <taxon>Fungi incertae sedis</taxon>
        <taxon>Mucoromycota</taxon>
        <taxon>Mucoromycotina</taxon>
        <taxon>Mucoromycetes</taxon>
        <taxon>Mucorales</taxon>
        <taxon>Mucorineae</taxon>
        <taxon>Mucoraceae</taxon>
        <taxon>Mucor</taxon>
    </lineage>
</organism>
<reference evidence="5" key="1">
    <citation type="submission" date="2013-05" db="EMBL/GenBank/DDBJ databases">
        <title>The Genome sequence of Mucor circinelloides f. circinelloides 1006PhL.</title>
        <authorList>
            <consortium name="The Broad Institute Genomics Platform"/>
            <person name="Cuomo C."/>
            <person name="Earl A."/>
            <person name="Findley K."/>
            <person name="Lee S.C."/>
            <person name="Walker B."/>
            <person name="Young S."/>
            <person name="Zeng Q."/>
            <person name="Gargeya S."/>
            <person name="Fitzgerald M."/>
            <person name="Haas B."/>
            <person name="Abouelleil A."/>
            <person name="Allen A.W."/>
            <person name="Alvarado L."/>
            <person name="Arachchi H.M."/>
            <person name="Berlin A.M."/>
            <person name="Chapman S.B."/>
            <person name="Gainer-Dewar J."/>
            <person name="Goldberg J."/>
            <person name="Griggs A."/>
            <person name="Gujja S."/>
            <person name="Hansen M."/>
            <person name="Howarth C."/>
            <person name="Imamovic A."/>
            <person name="Ireland A."/>
            <person name="Larimer J."/>
            <person name="McCowan C."/>
            <person name="Murphy C."/>
            <person name="Pearson M."/>
            <person name="Poon T.W."/>
            <person name="Priest M."/>
            <person name="Roberts A."/>
            <person name="Saif S."/>
            <person name="Shea T."/>
            <person name="Sisk P."/>
            <person name="Sykes S."/>
            <person name="Wortman J."/>
            <person name="Nusbaum C."/>
            <person name="Birren B."/>
        </authorList>
    </citation>
    <scope>NUCLEOTIDE SEQUENCE [LARGE SCALE GENOMIC DNA]</scope>
    <source>
        <strain evidence="5">1006PhL</strain>
    </source>
</reference>
<keyword evidence="2 3" id="KW-0819">tRNA processing</keyword>
<dbReference type="AlphaFoldDB" id="S2JR76"/>
<dbReference type="InterPro" id="IPR019407">
    <property type="entry name" value="CTU2"/>
</dbReference>
<comment type="subcellular location">
    <subcellularLocation>
        <location evidence="3">Cytoplasm</location>
    </subcellularLocation>
</comment>
<dbReference type="OMA" id="KQRKQMM"/>
<dbReference type="Gene3D" id="3.40.50.620">
    <property type="entry name" value="HUPs"/>
    <property type="match status" value="1"/>
</dbReference>
<dbReference type="PANTHER" id="PTHR20882">
    <property type="entry name" value="CYTOPLASMIC TRNA 2-THIOLATION PROTEIN 2"/>
    <property type="match status" value="1"/>
</dbReference>
<dbReference type="EMBL" id="KE123898">
    <property type="protein sequence ID" value="EPB92761.1"/>
    <property type="molecule type" value="Genomic_DNA"/>
</dbReference>
<dbReference type="GO" id="GO:0005829">
    <property type="term" value="C:cytosol"/>
    <property type="evidence" value="ECO:0007669"/>
    <property type="project" value="TreeGrafter"/>
</dbReference>
<dbReference type="FunCoup" id="S2JR76">
    <property type="interactions" value="280"/>
</dbReference>
<sequence length="469" mass="53045">MVSSTNTTKSTKKPCCKCKTENATLLIRQAYYCQSCFMFVFIGKYRSILLRLRNNDRKNGKVLLACSGGPSSIAMVNLTKNFMRVVPSEKKKVQLIPEAIVCHIDESTLFESTAKSSEKLAQDFKEHYPEFEYFSYRLEQVFGPEFTKSDTFDRILKSTSGGVENGEYEHYVKCVQSNSAKSQAEQLKELFTNIKKTTAKEDLLWNIKMEMLVTVARREGCPYIFMADSATRQAIKMISMTSKGRGYSVALDVSVDNTQSFKDLCIMRPMKDMLAKEIGFYNHFSNVTQFETLPYNFSTMMPGKTSIDRLTEEFIVSIEREFPSTVSTICRTVMKLTPSANMDLTKTCAICLMPFEADIGAWRQHITVTDVLDADESKIKQTSGCGDCSNPDGGCCSSGNTDKEPRVDMNKFLCYSCQVNLKDYNEVSVASLPPYVAENVCDQSRDSRLLSQIKDFLIEDSDDEQDEEH</sequence>
<dbReference type="GO" id="GO:0016783">
    <property type="term" value="F:sulfurtransferase activity"/>
    <property type="evidence" value="ECO:0007669"/>
    <property type="project" value="TreeGrafter"/>
</dbReference>
<evidence type="ECO:0000313" key="5">
    <source>
        <dbReference type="Proteomes" id="UP000014254"/>
    </source>
</evidence>
<dbReference type="SUPFAM" id="SSF52402">
    <property type="entry name" value="Adenine nucleotide alpha hydrolases-like"/>
    <property type="match status" value="1"/>
</dbReference>
<dbReference type="GO" id="GO:0016779">
    <property type="term" value="F:nucleotidyltransferase activity"/>
    <property type="evidence" value="ECO:0007669"/>
    <property type="project" value="UniProtKB-UniRule"/>
</dbReference>
<dbReference type="UniPathway" id="UPA00988"/>
<dbReference type="eggNOG" id="KOG2594">
    <property type="taxonomic scope" value="Eukaryota"/>
</dbReference>
<dbReference type="InParanoid" id="S2JR76"/>
<dbReference type="Proteomes" id="UP000014254">
    <property type="component" value="Unassembled WGS sequence"/>
</dbReference>
<protein>
    <recommendedName>
        <fullName evidence="3">Cytoplasmic tRNA 2-thiolation protein 2</fullName>
    </recommendedName>
</protein>
<comment type="pathway">
    <text evidence="3">tRNA modification; 5-methoxycarbonylmethyl-2-thiouridine-tRNA biosynthesis.</text>
</comment>
<dbReference type="GO" id="GO:0002143">
    <property type="term" value="P:tRNA wobble position uridine thiolation"/>
    <property type="evidence" value="ECO:0007669"/>
    <property type="project" value="TreeGrafter"/>
</dbReference>
<dbReference type="GO" id="GO:0000049">
    <property type="term" value="F:tRNA binding"/>
    <property type="evidence" value="ECO:0007669"/>
    <property type="project" value="InterPro"/>
</dbReference>
<dbReference type="InterPro" id="IPR014729">
    <property type="entry name" value="Rossmann-like_a/b/a_fold"/>
</dbReference>
<name>S2JR76_MUCC1</name>